<protein>
    <submittedName>
        <fullName evidence="2">Uncharacterized protein</fullName>
    </submittedName>
</protein>
<evidence type="ECO:0000313" key="3">
    <source>
        <dbReference type="Proteomes" id="UP001381693"/>
    </source>
</evidence>
<feature type="transmembrane region" description="Helical" evidence="1">
    <location>
        <begin position="41"/>
        <end position="62"/>
    </location>
</feature>
<reference evidence="2 3" key="1">
    <citation type="submission" date="2023-11" db="EMBL/GenBank/DDBJ databases">
        <title>Halocaridina rubra genome assembly.</title>
        <authorList>
            <person name="Smith C."/>
        </authorList>
    </citation>
    <scope>NUCLEOTIDE SEQUENCE [LARGE SCALE GENOMIC DNA]</scope>
    <source>
        <strain evidence="2">EP-1</strain>
        <tissue evidence="2">Whole</tissue>
    </source>
</reference>
<accession>A0AAN8XEH4</accession>
<comment type="caution">
    <text evidence="2">The sequence shown here is derived from an EMBL/GenBank/DDBJ whole genome shotgun (WGS) entry which is preliminary data.</text>
</comment>
<organism evidence="2 3">
    <name type="scientific">Halocaridina rubra</name>
    <name type="common">Hawaiian red shrimp</name>
    <dbReference type="NCBI Taxonomy" id="373956"/>
    <lineage>
        <taxon>Eukaryota</taxon>
        <taxon>Metazoa</taxon>
        <taxon>Ecdysozoa</taxon>
        <taxon>Arthropoda</taxon>
        <taxon>Crustacea</taxon>
        <taxon>Multicrustacea</taxon>
        <taxon>Malacostraca</taxon>
        <taxon>Eumalacostraca</taxon>
        <taxon>Eucarida</taxon>
        <taxon>Decapoda</taxon>
        <taxon>Pleocyemata</taxon>
        <taxon>Caridea</taxon>
        <taxon>Atyoidea</taxon>
        <taxon>Atyidae</taxon>
        <taxon>Halocaridina</taxon>
    </lineage>
</organism>
<evidence type="ECO:0000313" key="2">
    <source>
        <dbReference type="EMBL" id="KAK7083070.1"/>
    </source>
</evidence>
<gene>
    <name evidence="2" type="ORF">SK128_014923</name>
</gene>
<evidence type="ECO:0000256" key="1">
    <source>
        <dbReference type="SAM" id="Phobius"/>
    </source>
</evidence>
<name>A0AAN8XEH4_HALRR</name>
<dbReference type="PROSITE" id="PS51257">
    <property type="entry name" value="PROKAR_LIPOPROTEIN"/>
    <property type="match status" value="1"/>
</dbReference>
<sequence length="136" mass="15075">MHAYREKMDFLRFLSVAVLVTACLIIQLINYSKEGASALNVVILVILLMVLGIVLTMISLAFKQIQDVRSAAAKGIGNEGVYYTDDLYLKPKPMQKGAPGHIPPSAGNKPLYDQVDNMVVNILSKEEHIYDNPKEL</sequence>
<dbReference type="Proteomes" id="UP001381693">
    <property type="component" value="Unassembled WGS sequence"/>
</dbReference>
<keyword evidence="3" id="KW-1185">Reference proteome</keyword>
<keyword evidence="1" id="KW-0812">Transmembrane</keyword>
<dbReference type="AlphaFoldDB" id="A0AAN8XEH4"/>
<feature type="transmembrane region" description="Helical" evidence="1">
    <location>
        <begin position="12"/>
        <end position="29"/>
    </location>
</feature>
<dbReference type="EMBL" id="JAXCGZ010003816">
    <property type="protein sequence ID" value="KAK7083070.1"/>
    <property type="molecule type" value="Genomic_DNA"/>
</dbReference>
<keyword evidence="1" id="KW-0472">Membrane</keyword>
<keyword evidence="1" id="KW-1133">Transmembrane helix</keyword>
<proteinExistence type="predicted"/>